<dbReference type="InterPro" id="IPR002076">
    <property type="entry name" value="ELO_fam"/>
</dbReference>
<keyword evidence="11" id="KW-0732">Signal</keyword>
<evidence type="ECO:0000313" key="12">
    <source>
        <dbReference type="EMBL" id="KAK2101476.1"/>
    </source>
</evidence>
<organism evidence="12 13">
    <name type="scientific">Saguinus oedipus</name>
    <name type="common">Cotton-top tamarin</name>
    <name type="synonym">Oedipomidas oedipus</name>
    <dbReference type="NCBI Taxonomy" id="9490"/>
    <lineage>
        <taxon>Eukaryota</taxon>
        <taxon>Metazoa</taxon>
        <taxon>Chordata</taxon>
        <taxon>Craniata</taxon>
        <taxon>Vertebrata</taxon>
        <taxon>Euteleostomi</taxon>
        <taxon>Mammalia</taxon>
        <taxon>Eutheria</taxon>
        <taxon>Euarchontoglires</taxon>
        <taxon>Primates</taxon>
        <taxon>Haplorrhini</taxon>
        <taxon>Platyrrhini</taxon>
        <taxon>Cebidae</taxon>
        <taxon>Callitrichinae</taxon>
        <taxon>Saguinus</taxon>
    </lineage>
</organism>
<evidence type="ECO:0000256" key="6">
    <source>
        <dbReference type="ARBA" id="ARBA00022989"/>
    </source>
</evidence>
<accession>A0ABQ9UWT0</accession>
<keyword evidence="9 10" id="KW-0275">Fatty acid biosynthesis</keyword>
<protein>
    <recommendedName>
        <fullName evidence="10">Elongation of very long chain fatty acids protein</fullName>
        <ecNumber evidence="10">2.3.1.199</ecNumber>
    </recommendedName>
    <alternativeName>
        <fullName evidence="10">Very-long-chain 3-oxoacyl-CoA synthase</fullName>
    </alternativeName>
</protein>
<feature type="signal peptide" evidence="11">
    <location>
        <begin position="1"/>
        <end position="21"/>
    </location>
</feature>
<keyword evidence="5 10" id="KW-0276">Fatty acid metabolism</keyword>
<dbReference type="PANTHER" id="PTHR11157">
    <property type="entry name" value="FATTY ACID ACYL TRANSFERASE-RELATED"/>
    <property type="match status" value="1"/>
</dbReference>
<proteinExistence type="inferred from homology"/>
<reference evidence="12 13" key="1">
    <citation type="submission" date="2023-05" db="EMBL/GenBank/DDBJ databases">
        <title>B98-5 Cell Line De Novo Hybrid Assembly: An Optical Mapping Approach.</title>
        <authorList>
            <person name="Kananen K."/>
            <person name="Auerbach J.A."/>
            <person name="Kautto E."/>
            <person name="Blachly J.S."/>
        </authorList>
    </citation>
    <scope>NUCLEOTIDE SEQUENCE [LARGE SCALE GENOMIC DNA]</scope>
    <source>
        <strain evidence="12">B95-8</strain>
        <tissue evidence="12">Cell line</tissue>
    </source>
</reference>
<dbReference type="PANTHER" id="PTHR11157:SF126">
    <property type="entry name" value="ELONGATION OF VERY LONG CHAIN FATTY ACIDS PROTEIN"/>
    <property type="match status" value="1"/>
</dbReference>
<keyword evidence="13" id="KW-1185">Reference proteome</keyword>
<evidence type="ECO:0000256" key="4">
    <source>
        <dbReference type="ARBA" id="ARBA00022692"/>
    </source>
</evidence>
<evidence type="ECO:0000256" key="7">
    <source>
        <dbReference type="ARBA" id="ARBA00023098"/>
    </source>
</evidence>
<keyword evidence="8" id="KW-0472">Membrane</keyword>
<evidence type="ECO:0000256" key="8">
    <source>
        <dbReference type="ARBA" id="ARBA00023136"/>
    </source>
</evidence>
<evidence type="ECO:0000256" key="1">
    <source>
        <dbReference type="ARBA" id="ARBA00004141"/>
    </source>
</evidence>
<dbReference type="Proteomes" id="UP001266305">
    <property type="component" value="Unassembled WGS sequence"/>
</dbReference>
<evidence type="ECO:0000256" key="11">
    <source>
        <dbReference type="SAM" id="SignalP"/>
    </source>
</evidence>
<evidence type="ECO:0000256" key="5">
    <source>
        <dbReference type="ARBA" id="ARBA00022832"/>
    </source>
</evidence>
<feature type="chain" id="PRO_5046104895" description="Elongation of very long chain fatty acids protein" evidence="11">
    <location>
        <begin position="22"/>
        <end position="155"/>
    </location>
</feature>
<evidence type="ECO:0000256" key="3">
    <source>
        <dbReference type="ARBA" id="ARBA00022679"/>
    </source>
</evidence>
<comment type="catalytic activity">
    <reaction evidence="10">
        <text>a very-long-chain acyl-CoA + malonyl-CoA + H(+) = a very-long-chain 3-oxoacyl-CoA + CO2 + CoA</text>
        <dbReference type="Rhea" id="RHEA:32727"/>
        <dbReference type="ChEBI" id="CHEBI:15378"/>
        <dbReference type="ChEBI" id="CHEBI:16526"/>
        <dbReference type="ChEBI" id="CHEBI:57287"/>
        <dbReference type="ChEBI" id="CHEBI:57384"/>
        <dbReference type="ChEBI" id="CHEBI:90725"/>
        <dbReference type="ChEBI" id="CHEBI:90736"/>
        <dbReference type="EC" id="2.3.1.199"/>
    </reaction>
</comment>
<comment type="caution">
    <text evidence="12">The sequence shown here is derived from an EMBL/GenBank/DDBJ whole genome shotgun (WGS) entry which is preliminary data.</text>
</comment>
<dbReference type="Pfam" id="PF01151">
    <property type="entry name" value="ELO"/>
    <property type="match status" value="1"/>
</dbReference>
<comment type="subcellular location">
    <subcellularLocation>
        <location evidence="1">Membrane</location>
        <topology evidence="1">Multi-pass membrane protein</topology>
    </subcellularLocation>
</comment>
<evidence type="ECO:0000256" key="9">
    <source>
        <dbReference type="ARBA" id="ARBA00023160"/>
    </source>
</evidence>
<keyword evidence="2 10" id="KW-0444">Lipid biosynthesis</keyword>
<sequence length="155" mass="17759">MVGAGFMTWSFPLSFSSKVMATPLLANCSYFRQPVDYSWSECRMRVWQGAGDICLQTGMKPKQPTFLHLYYHGTMPCDGWAGVEYVAGMLNSLVHVFMYLYYGLARLWPPMWPYLWWKRCLTTLQLGQFVATAASSSYSLLNSPFPDEFNMSVLL</sequence>
<keyword evidence="4" id="KW-0812">Transmembrane</keyword>
<gene>
    <name evidence="12" type="ORF">P7K49_019142</name>
</gene>
<keyword evidence="3 10" id="KW-0808">Transferase</keyword>
<dbReference type="EMBL" id="JASSZA010000009">
    <property type="protein sequence ID" value="KAK2101476.1"/>
    <property type="molecule type" value="Genomic_DNA"/>
</dbReference>
<name>A0ABQ9UWT0_SAGOE</name>
<dbReference type="EC" id="2.3.1.199" evidence="10"/>
<evidence type="ECO:0000256" key="2">
    <source>
        <dbReference type="ARBA" id="ARBA00022516"/>
    </source>
</evidence>
<evidence type="ECO:0000256" key="10">
    <source>
        <dbReference type="RuleBase" id="RU361115"/>
    </source>
</evidence>
<keyword evidence="7 10" id="KW-0443">Lipid metabolism</keyword>
<evidence type="ECO:0000313" key="13">
    <source>
        <dbReference type="Proteomes" id="UP001266305"/>
    </source>
</evidence>
<keyword evidence="6" id="KW-1133">Transmembrane helix</keyword>
<comment type="similarity">
    <text evidence="10">Belongs to the ELO family.</text>
</comment>